<feature type="region of interest" description="Disordered" evidence="1">
    <location>
        <begin position="105"/>
        <end position="139"/>
    </location>
</feature>
<sequence>MYQKASVSCARLRRYGLVLGCLGSLLLWNAPAAADTRLRCESVDNGTTRCPADTRDGVRLSRQLSRDDCEQGRSWGYDRHGIWVNDGCRAEFIVYDGRGGRGYDDDNRRRDDYRQDDYRDDYRRDPYRDDSRGGYDDRRSGRQTLLRCESQDRGYTRCRARIGSGGVRLVRQLSDKRCEYERSWGFDRDNIWVDKGCRAEFVIER</sequence>
<dbReference type="RefSeq" id="WP_110018058.1">
    <property type="nucleotide sequence ID" value="NZ_QGTJ01000004.1"/>
</dbReference>
<feature type="signal peptide" evidence="2">
    <location>
        <begin position="1"/>
        <end position="34"/>
    </location>
</feature>
<reference evidence="3 4" key="1">
    <citation type="submission" date="2018-05" db="EMBL/GenBank/DDBJ databases">
        <title>Genomic Encyclopedia of Type Strains, Phase IV (KMG-IV): sequencing the most valuable type-strain genomes for metagenomic binning, comparative biology and taxonomic classification.</title>
        <authorList>
            <person name="Goeker M."/>
        </authorList>
    </citation>
    <scope>NUCLEOTIDE SEQUENCE [LARGE SCALE GENOMIC DNA]</scope>
    <source>
        <strain evidence="3 4">DSM 23606</strain>
    </source>
</reference>
<evidence type="ECO:0008006" key="5">
    <source>
        <dbReference type="Google" id="ProtNLM"/>
    </source>
</evidence>
<proteinExistence type="predicted"/>
<evidence type="ECO:0000313" key="4">
    <source>
        <dbReference type="Proteomes" id="UP000246569"/>
    </source>
</evidence>
<gene>
    <name evidence="3" type="ORF">C7443_10410</name>
</gene>
<comment type="caution">
    <text evidence="3">The sequence shown here is derived from an EMBL/GenBank/DDBJ whole genome shotgun (WGS) entry which is preliminary data.</text>
</comment>
<keyword evidence="4" id="KW-1185">Reference proteome</keyword>
<dbReference type="Proteomes" id="UP000246569">
    <property type="component" value="Unassembled WGS sequence"/>
</dbReference>
<keyword evidence="2" id="KW-0732">Signal</keyword>
<feature type="chain" id="PRO_5016417970" description="DUF3011 family protein" evidence="2">
    <location>
        <begin position="35"/>
        <end position="205"/>
    </location>
</feature>
<evidence type="ECO:0000256" key="2">
    <source>
        <dbReference type="SAM" id="SignalP"/>
    </source>
</evidence>
<dbReference type="OrthoDB" id="6052310at2"/>
<dbReference type="AlphaFoldDB" id="A0A317MVC9"/>
<accession>A0A317MVC9</accession>
<dbReference type="Pfam" id="PF11218">
    <property type="entry name" value="DUF3011"/>
    <property type="match status" value="2"/>
</dbReference>
<protein>
    <recommendedName>
        <fullName evidence="5">DUF3011 family protein</fullName>
    </recommendedName>
</protein>
<dbReference type="EMBL" id="QGTJ01000004">
    <property type="protein sequence ID" value="PWV62216.1"/>
    <property type="molecule type" value="Genomic_DNA"/>
</dbReference>
<dbReference type="InterPro" id="IPR021381">
    <property type="entry name" value="DUF3011"/>
</dbReference>
<evidence type="ECO:0000256" key="1">
    <source>
        <dbReference type="SAM" id="MobiDB-lite"/>
    </source>
</evidence>
<organism evidence="3 4">
    <name type="scientific">Plasticicumulans acidivorans</name>
    <dbReference type="NCBI Taxonomy" id="886464"/>
    <lineage>
        <taxon>Bacteria</taxon>
        <taxon>Pseudomonadati</taxon>
        <taxon>Pseudomonadota</taxon>
        <taxon>Gammaproteobacteria</taxon>
        <taxon>Candidatus Competibacteraceae</taxon>
        <taxon>Plasticicumulans</taxon>
    </lineage>
</organism>
<evidence type="ECO:0000313" key="3">
    <source>
        <dbReference type="EMBL" id="PWV62216.1"/>
    </source>
</evidence>
<name>A0A317MVC9_9GAMM</name>